<dbReference type="AlphaFoldDB" id="C8W3Q8"/>
<sequence length="336" mass="35672">MTGITGTDFNTTVLNITIINVVAAYFLDLLIGDPRWLTHPVVIIGKLISWLEAVFFRLCKSPAALRLAGLLLAVTVVAAAYSVTRLIVEACTGINPLLGQAVEIWLLSTTLAAKSLAGAGREIYRLLLDGNLQEARVKVGWIVGRDTAKLDQSGVTRATVETVAENIVDGVLSPLFYAFLGGAPLAMAYKAVNTLDSMVGYKNEKYLHLGWASARLDDLANFLPARWAGALLLSASALLGYNSGQAYHTIKTYAAGHPSPNSGIPESAVAGALGVRLGGLNSYHGQVSLRAYMGEELVPLEAKHIAETIKLMYAASALGVLSGAVLLTVFTKIYSL</sequence>
<dbReference type="EMBL" id="CP001720">
    <property type="protein sequence ID" value="ACV63844.1"/>
    <property type="molecule type" value="Genomic_DNA"/>
</dbReference>
<comment type="caution">
    <text evidence="9">Lacks conserved residue(s) required for the propagation of feature annotation.</text>
</comment>
<dbReference type="HAMAP" id="MF_00024">
    <property type="entry name" value="CobD_CbiB"/>
    <property type="match status" value="1"/>
</dbReference>
<comment type="function">
    <text evidence="9">Converts cobyric acid to cobinamide by the addition of aminopropanol on the F carboxylic group.</text>
</comment>
<protein>
    <recommendedName>
        <fullName evidence="9">Cobalamin biosynthesis protein CobD</fullName>
    </recommendedName>
</protein>
<keyword evidence="11" id="KW-1185">Reference proteome</keyword>
<feature type="transmembrane region" description="Helical" evidence="9">
    <location>
        <begin position="12"/>
        <end position="31"/>
    </location>
</feature>
<evidence type="ECO:0000313" key="11">
    <source>
        <dbReference type="Proteomes" id="UP000002217"/>
    </source>
</evidence>
<keyword evidence="7 9" id="KW-1133">Transmembrane helix</keyword>
<name>C8W3Q8_DESAS</name>
<evidence type="ECO:0000256" key="4">
    <source>
        <dbReference type="ARBA" id="ARBA00022475"/>
    </source>
</evidence>
<dbReference type="OrthoDB" id="9811967at2"/>
<dbReference type="PANTHER" id="PTHR34308:SF1">
    <property type="entry name" value="COBALAMIN BIOSYNTHESIS PROTEIN CBIB"/>
    <property type="match status" value="1"/>
</dbReference>
<gene>
    <name evidence="9" type="primary">cobD</name>
    <name evidence="10" type="ordered locus">Dtox_3092</name>
</gene>
<dbReference type="HOGENOM" id="CLU_054212_0_0_9"/>
<evidence type="ECO:0000256" key="6">
    <source>
        <dbReference type="ARBA" id="ARBA00022692"/>
    </source>
</evidence>
<keyword evidence="6 9" id="KW-0812">Transmembrane</keyword>
<dbReference type="GO" id="GO:0009236">
    <property type="term" value="P:cobalamin biosynthetic process"/>
    <property type="evidence" value="ECO:0007669"/>
    <property type="project" value="UniProtKB-UniRule"/>
</dbReference>
<proteinExistence type="inferred from homology"/>
<evidence type="ECO:0000256" key="5">
    <source>
        <dbReference type="ARBA" id="ARBA00022573"/>
    </source>
</evidence>
<feature type="transmembrane region" description="Helical" evidence="9">
    <location>
        <begin position="63"/>
        <end position="83"/>
    </location>
</feature>
<dbReference type="UniPathway" id="UPA00148"/>
<dbReference type="RefSeq" id="WP_015758536.1">
    <property type="nucleotide sequence ID" value="NC_013216.1"/>
</dbReference>
<evidence type="ECO:0000256" key="1">
    <source>
        <dbReference type="ARBA" id="ARBA00004651"/>
    </source>
</evidence>
<evidence type="ECO:0000256" key="7">
    <source>
        <dbReference type="ARBA" id="ARBA00022989"/>
    </source>
</evidence>
<feature type="transmembrane region" description="Helical" evidence="9">
    <location>
        <begin position="37"/>
        <end position="56"/>
    </location>
</feature>
<feature type="transmembrane region" description="Helical" evidence="9">
    <location>
        <begin position="311"/>
        <end position="330"/>
    </location>
</feature>
<comment type="similarity">
    <text evidence="3 9">Belongs to the CobD/CbiB family.</text>
</comment>
<evidence type="ECO:0000256" key="3">
    <source>
        <dbReference type="ARBA" id="ARBA00006263"/>
    </source>
</evidence>
<evidence type="ECO:0000256" key="8">
    <source>
        <dbReference type="ARBA" id="ARBA00023136"/>
    </source>
</evidence>
<dbReference type="GO" id="GO:0048472">
    <property type="term" value="F:threonine-phosphate decarboxylase activity"/>
    <property type="evidence" value="ECO:0007669"/>
    <property type="project" value="InterPro"/>
</dbReference>
<dbReference type="NCBIfam" id="TIGR00380">
    <property type="entry name" value="cobal_cbiB"/>
    <property type="match status" value="1"/>
</dbReference>
<dbReference type="InterPro" id="IPR004485">
    <property type="entry name" value="Cobalamin_biosynth_CobD/CbiB"/>
</dbReference>
<evidence type="ECO:0000256" key="2">
    <source>
        <dbReference type="ARBA" id="ARBA00004953"/>
    </source>
</evidence>
<organism evidence="10 11">
    <name type="scientific">Desulfofarcimen acetoxidans (strain ATCC 49208 / DSM 771 / KCTC 5769 / VKM B-1644 / 5575)</name>
    <name type="common">Desulfotomaculum acetoxidans</name>
    <dbReference type="NCBI Taxonomy" id="485916"/>
    <lineage>
        <taxon>Bacteria</taxon>
        <taxon>Bacillati</taxon>
        <taxon>Bacillota</taxon>
        <taxon>Clostridia</taxon>
        <taxon>Eubacteriales</taxon>
        <taxon>Peptococcaceae</taxon>
        <taxon>Desulfofarcimen</taxon>
    </lineage>
</organism>
<keyword evidence="8 9" id="KW-0472">Membrane</keyword>
<dbReference type="PANTHER" id="PTHR34308">
    <property type="entry name" value="COBALAMIN BIOSYNTHESIS PROTEIN CBIB"/>
    <property type="match status" value="1"/>
</dbReference>
<dbReference type="KEGG" id="dae:Dtox_3092"/>
<reference evidence="10 11" key="1">
    <citation type="journal article" date="2009" name="Stand. Genomic Sci.">
        <title>Complete genome sequence of Desulfotomaculum acetoxidans type strain (5575).</title>
        <authorList>
            <person name="Spring S."/>
            <person name="Lapidus A."/>
            <person name="Schroder M."/>
            <person name="Gleim D."/>
            <person name="Sims D."/>
            <person name="Meincke L."/>
            <person name="Glavina Del Rio T."/>
            <person name="Tice H."/>
            <person name="Copeland A."/>
            <person name="Cheng J.F."/>
            <person name="Lucas S."/>
            <person name="Chen F."/>
            <person name="Nolan M."/>
            <person name="Bruce D."/>
            <person name="Goodwin L."/>
            <person name="Pitluck S."/>
            <person name="Ivanova N."/>
            <person name="Mavromatis K."/>
            <person name="Mikhailova N."/>
            <person name="Pati A."/>
            <person name="Chen A."/>
            <person name="Palaniappan K."/>
            <person name="Land M."/>
            <person name="Hauser L."/>
            <person name="Chang Y.J."/>
            <person name="Jeffries C.D."/>
            <person name="Chain P."/>
            <person name="Saunders E."/>
            <person name="Brettin T."/>
            <person name="Detter J.C."/>
            <person name="Goker M."/>
            <person name="Bristow J."/>
            <person name="Eisen J.A."/>
            <person name="Markowitz V."/>
            <person name="Hugenholtz P."/>
            <person name="Kyrpides N.C."/>
            <person name="Klenk H.P."/>
            <person name="Han C."/>
        </authorList>
    </citation>
    <scope>NUCLEOTIDE SEQUENCE [LARGE SCALE GENOMIC DNA]</scope>
    <source>
        <strain evidence="11">ATCC 49208 / DSM 771 / VKM B-1644</strain>
    </source>
</reference>
<dbReference type="GO" id="GO:0005886">
    <property type="term" value="C:plasma membrane"/>
    <property type="evidence" value="ECO:0007669"/>
    <property type="project" value="UniProtKB-SubCell"/>
</dbReference>
<keyword evidence="5 9" id="KW-0169">Cobalamin biosynthesis</keyword>
<dbReference type="Pfam" id="PF03186">
    <property type="entry name" value="CobD_Cbib"/>
    <property type="match status" value="1"/>
</dbReference>
<dbReference type="STRING" id="485916.Dtox_3092"/>
<dbReference type="Proteomes" id="UP000002217">
    <property type="component" value="Chromosome"/>
</dbReference>
<dbReference type="GO" id="GO:0015420">
    <property type="term" value="F:ABC-type vitamin B12 transporter activity"/>
    <property type="evidence" value="ECO:0007669"/>
    <property type="project" value="UniProtKB-UniRule"/>
</dbReference>
<comment type="subcellular location">
    <subcellularLocation>
        <location evidence="1 9">Cell membrane</location>
        <topology evidence="1 9">Multi-pass membrane protein</topology>
    </subcellularLocation>
</comment>
<accession>C8W3Q8</accession>
<evidence type="ECO:0000313" key="10">
    <source>
        <dbReference type="EMBL" id="ACV63844.1"/>
    </source>
</evidence>
<keyword evidence="4 9" id="KW-1003">Cell membrane</keyword>
<comment type="pathway">
    <text evidence="2 9">Cofactor biosynthesis; adenosylcobalamin biosynthesis.</text>
</comment>
<evidence type="ECO:0000256" key="9">
    <source>
        <dbReference type="HAMAP-Rule" id="MF_00024"/>
    </source>
</evidence>
<dbReference type="eggNOG" id="COG1270">
    <property type="taxonomic scope" value="Bacteria"/>
</dbReference>